<dbReference type="EMBL" id="CCXS01000001">
    <property type="protein sequence ID" value="CEG21475.1"/>
    <property type="molecule type" value="Genomic_DNA"/>
</dbReference>
<sequence length="145" mass="16057">MAICLMLLICLAGCIGENYDFTPPGITLSSSAPVEWDKLAEANIDWLGPENKRIDKEVEDFSAFAAKQPEMRFAAGETVDLLFDHGDFDFQSLSVRLWHGGEETAVEVEDLAFTLPDTTGDYLIEVNLRTDRGSAQYAGKLSIYD</sequence>
<reference evidence="1 2" key="1">
    <citation type="submission" date="2014-09" db="EMBL/GenBank/DDBJ databases">
        <authorList>
            <person name="Urmite Genomes Urmite Genomes"/>
        </authorList>
    </citation>
    <scope>NUCLEOTIDE SEQUENCE [LARGE SCALE GENOMIC DNA]</scope>
    <source>
        <strain evidence="1 2">ES2</strain>
    </source>
</reference>
<accession>A0A098EI50</accession>
<dbReference type="STRING" id="1499687.BN1080_00386"/>
<gene>
    <name evidence="1" type="ORF">BN1080_00386</name>
</gene>
<dbReference type="AlphaFoldDB" id="A0A098EI50"/>
<protein>
    <submittedName>
        <fullName evidence="1">Uncharacterized protein</fullName>
    </submittedName>
</protein>
<evidence type="ECO:0000313" key="1">
    <source>
        <dbReference type="EMBL" id="CEG21475.1"/>
    </source>
</evidence>
<dbReference type="Proteomes" id="UP000043699">
    <property type="component" value="Unassembled WGS sequence"/>
</dbReference>
<keyword evidence="2" id="KW-1185">Reference proteome</keyword>
<name>A0A098EI50_9BACL</name>
<proteinExistence type="predicted"/>
<evidence type="ECO:0000313" key="2">
    <source>
        <dbReference type="Proteomes" id="UP000043699"/>
    </source>
</evidence>
<organism evidence="1 2">
    <name type="scientific">Planococcus massiliensis</name>
    <dbReference type="NCBI Taxonomy" id="1499687"/>
    <lineage>
        <taxon>Bacteria</taxon>
        <taxon>Bacillati</taxon>
        <taxon>Bacillota</taxon>
        <taxon>Bacilli</taxon>
        <taxon>Bacillales</taxon>
        <taxon>Caryophanaceae</taxon>
        <taxon>Planococcus</taxon>
    </lineage>
</organism>